<keyword evidence="2" id="KW-1185">Reference proteome</keyword>
<comment type="caution">
    <text evidence="1">The sequence shown here is derived from an EMBL/GenBank/DDBJ whole genome shotgun (WGS) entry which is preliminary data.</text>
</comment>
<name>A0AAD7CN53_MYCRO</name>
<accession>A0AAD7CN53</accession>
<dbReference type="AlphaFoldDB" id="A0AAD7CN53"/>
<evidence type="ECO:0000313" key="2">
    <source>
        <dbReference type="Proteomes" id="UP001221757"/>
    </source>
</evidence>
<dbReference type="Proteomes" id="UP001221757">
    <property type="component" value="Unassembled WGS sequence"/>
</dbReference>
<sequence>MAVMRTSRLLMALPPAAYFWFPPDIRTIVVPSTYQPQLEMHASLPYLIGAVLCGSTTTGVSEVDPGHEASDIIRIQEFNITKMVDGPCLPLEVVLIHINSLWMLWDM</sequence>
<evidence type="ECO:0000313" key="1">
    <source>
        <dbReference type="EMBL" id="KAJ7654335.1"/>
    </source>
</evidence>
<reference evidence="1" key="1">
    <citation type="submission" date="2023-03" db="EMBL/GenBank/DDBJ databases">
        <title>Massive genome expansion in bonnet fungi (Mycena s.s.) driven by repeated elements and novel gene families across ecological guilds.</title>
        <authorList>
            <consortium name="Lawrence Berkeley National Laboratory"/>
            <person name="Harder C.B."/>
            <person name="Miyauchi S."/>
            <person name="Viragh M."/>
            <person name="Kuo A."/>
            <person name="Thoen E."/>
            <person name="Andreopoulos B."/>
            <person name="Lu D."/>
            <person name="Skrede I."/>
            <person name="Drula E."/>
            <person name="Henrissat B."/>
            <person name="Morin E."/>
            <person name="Kohler A."/>
            <person name="Barry K."/>
            <person name="LaButti K."/>
            <person name="Morin E."/>
            <person name="Salamov A."/>
            <person name="Lipzen A."/>
            <person name="Mereny Z."/>
            <person name="Hegedus B."/>
            <person name="Baldrian P."/>
            <person name="Stursova M."/>
            <person name="Weitz H."/>
            <person name="Taylor A."/>
            <person name="Grigoriev I.V."/>
            <person name="Nagy L.G."/>
            <person name="Martin F."/>
            <person name="Kauserud H."/>
        </authorList>
    </citation>
    <scope>NUCLEOTIDE SEQUENCE</scope>
    <source>
        <strain evidence="1">CBHHK067</strain>
    </source>
</reference>
<protein>
    <submittedName>
        <fullName evidence="1">Uncharacterized protein</fullName>
    </submittedName>
</protein>
<gene>
    <name evidence="1" type="ORF">B0H17DRAFT_1146774</name>
</gene>
<proteinExistence type="predicted"/>
<dbReference type="EMBL" id="JARKIE010000322">
    <property type="protein sequence ID" value="KAJ7654335.1"/>
    <property type="molecule type" value="Genomic_DNA"/>
</dbReference>
<organism evidence="1 2">
    <name type="scientific">Mycena rosella</name>
    <name type="common">Pink bonnet</name>
    <name type="synonym">Agaricus rosellus</name>
    <dbReference type="NCBI Taxonomy" id="1033263"/>
    <lineage>
        <taxon>Eukaryota</taxon>
        <taxon>Fungi</taxon>
        <taxon>Dikarya</taxon>
        <taxon>Basidiomycota</taxon>
        <taxon>Agaricomycotina</taxon>
        <taxon>Agaricomycetes</taxon>
        <taxon>Agaricomycetidae</taxon>
        <taxon>Agaricales</taxon>
        <taxon>Marasmiineae</taxon>
        <taxon>Mycenaceae</taxon>
        <taxon>Mycena</taxon>
    </lineage>
</organism>